<accession>A0A2P6PHU0</accession>
<gene>
    <name evidence="1" type="ORF">RchiOBHm_Chr7g0239741</name>
</gene>
<reference evidence="1 2" key="1">
    <citation type="journal article" date="2018" name="Nat. Genet.">
        <title>The Rosa genome provides new insights in the design of modern roses.</title>
        <authorList>
            <person name="Bendahmane M."/>
        </authorList>
    </citation>
    <scope>NUCLEOTIDE SEQUENCE [LARGE SCALE GENOMIC DNA]</scope>
    <source>
        <strain evidence="2">cv. Old Blush</strain>
    </source>
</reference>
<organism evidence="1 2">
    <name type="scientific">Rosa chinensis</name>
    <name type="common">China rose</name>
    <dbReference type="NCBI Taxonomy" id="74649"/>
    <lineage>
        <taxon>Eukaryota</taxon>
        <taxon>Viridiplantae</taxon>
        <taxon>Streptophyta</taxon>
        <taxon>Embryophyta</taxon>
        <taxon>Tracheophyta</taxon>
        <taxon>Spermatophyta</taxon>
        <taxon>Magnoliopsida</taxon>
        <taxon>eudicotyledons</taxon>
        <taxon>Gunneridae</taxon>
        <taxon>Pentapetalae</taxon>
        <taxon>rosids</taxon>
        <taxon>fabids</taxon>
        <taxon>Rosales</taxon>
        <taxon>Rosaceae</taxon>
        <taxon>Rosoideae</taxon>
        <taxon>Rosoideae incertae sedis</taxon>
        <taxon>Rosa</taxon>
    </lineage>
</organism>
<protein>
    <submittedName>
        <fullName evidence="1">Uncharacterized protein</fullName>
    </submittedName>
</protein>
<evidence type="ECO:0000313" key="1">
    <source>
        <dbReference type="EMBL" id="PRQ21487.1"/>
    </source>
</evidence>
<evidence type="ECO:0000313" key="2">
    <source>
        <dbReference type="Proteomes" id="UP000238479"/>
    </source>
</evidence>
<dbReference type="Gramene" id="PRQ21487">
    <property type="protein sequence ID" value="PRQ21487"/>
    <property type="gene ID" value="RchiOBHm_Chr7g0239741"/>
</dbReference>
<name>A0A2P6PHU0_ROSCH</name>
<dbReference type="AlphaFoldDB" id="A0A2P6PHU0"/>
<dbReference type="Proteomes" id="UP000238479">
    <property type="component" value="Chromosome 7"/>
</dbReference>
<keyword evidence="2" id="KW-1185">Reference proteome</keyword>
<comment type="caution">
    <text evidence="1">The sequence shown here is derived from an EMBL/GenBank/DDBJ whole genome shotgun (WGS) entry which is preliminary data.</text>
</comment>
<proteinExistence type="predicted"/>
<dbReference type="EMBL" id="PDCK01000045">
    <property type="protein sequence ID" value="PRQ21487.1"/>
    <property type="molecule type" value="Genomic_DNA"/>
</dbReference>
<sequence length="47" mass="5419">MSASGGLECLQVEKGRSFYDFQYNTRLVKLTIVHFQLLSRVELEQLA</sequence>